<protein>
    <submittedName>
        <fullName evidence="1">Uncharacterized protein</fullName>
    </submittedName>
</protein>
<dbReference type="AlphaFoldDB" id="A0A2I0HRS1"/>
<dbReference type="Proteomes" id="UP000233551">
    <property type="component" value="Unassembled WGS sequence"/>
</dbReference>
<name>A0A2I0HRS1_PUNGR</name>
<evidence type="ECO:0000313" key="1">
    <source>
        <dbReference type="EMBL" id="PKI34283.1"/>
    </source>
</evidence>
<organism evidence="1 2">
    <name type="scientific">Punica granatum</name>
    <name type="common">Pomegranate</name>
    <dbReference type="NCBI Taxonomy" id="22663"/>
    <lineage>
        <taxon>Eukaryota</taxon>
        <taxon>Viridiplantae</taxon>
        <taxon>Streptophyta</taxon>
        <taxon>Embryophyta</taxon>
        <taxon>Tracheophyta</taxon>
        <taxon>Spermatophyta</taxon>
        <taxon>Magnoliopsida</taxon>
        <taxon>eudicotyledons</taxon>
        <taxon>Gunneridae</taxon>
        <taxon>Pentapetalae</taxon>
        <taxon>rosids</taxon>
        <taxon>malvids</taxon>
        <taxon>Myrtales</taxon>
        <taxon>Lythraceae</taxon>
        <taxon>Punica</taxon>
    </lineage>
</organism>
<accession>A0A2I0HRS1</accession>
<sequence>MIVYKVDMVTSVVHIKRFYQSGYVTHILHIYTVKKVRINQMTDCRLGVEKTGPSLMRPAQDQVESSFLTVSNAMFNPVRSMNLDPDRVTSREKIDLDRKWMEKRWLIDGNSHHFDVVIDDLVWTVMWPPPQQSKSLVVTKRSPTASIGVVVVGIGPLQPLSISYLSWSEEKERDNCEAVGSDVVTSAPSEVAGNLWVRHQAHRERWW</sequence>
<reference evidence="1 2" key="1">
    <citation type="submission" date="2017-11" db="EMBL/GenBank/DDBJ databases">
        <title>De-novo sequencing of pomegranate (Punica granatum L.) genome.</title>
        <authorList>
            <person name="Akparov Z."/>
            <person name="Amiraslanov A."/>
            <person name="Hajiyeva S."/>
            <person name="Abbasov M."/>
            <person name="Kaur K."/>
            <person name="Hamwieh A."/>
            <person name="Solovyev V."/>
            <person name="Salamov A."/>
            <person name="Braich B."/>
            <person name="Kosarev P."/>
            <person name="Mahmoud A."/>
            <person name="Hajiyev E."/>
            <person name="Babayeva S."/>
            <person name="Izzatullayeva V."/>
            <person name="Mammadov A."/>
            <person name="Mammadov A."/>
            <person name="Sharifova S."/>
            <person name="Ojaghi J."/>
            <person name="Eynullazada K."/>
            <person name="Bayramov B."/>
            <person name="Abdulazimova A."/>
            <person name="Shahmuradov I."/>
        </authorList>
    </citation>
    <scope>NUCLEOTIDE SEQUENCE [LARGE SCALE GENOMIC DNA]</scope>
    <source>
        <strain evidence="2">cv. AG2017</strain>
        <tissue evidence="1">Leaf</tissue>
    </source>
</reference>
<dbReference type="EMBL" id="PGOL01006022">
    <property type="protein sequence ID" value="PKI34283.1"/>
    <property type="molecule type" value="Genomic_DNA"/>
</dbReference>
<comment type="caution">
    <text evidence="1">The sequence shown here is derived from an EMBL/GenBank/DDBJ whole genome shotgun (WGS) entry which is preliminary data.</text>
</comment>
<keyword evidence="2" id="KW-1185">Reference proteome</keyword>
<evidence type="ECO:0000313" key="2">
    <source>
        <dbReference type="Proteomes" id="UP000233551"/>
    </source>
</evidence>
<proteinExistence type="predicted"/>
<gene>
    <name evidence="1" type="ORF">CRG98_045334</name>
</gene>